<accession>A0A4V3HEK7</accession>
<keyword evidence="5" id="KW-1185">Reference proteome</keyword>
<evidence type="ECO:0000259" key="3">
    <source>
        <dbReference type="PROSITE" id="PS50110"/>
    </source>
</evidence>
<evidence type="ECO:0000313" key="4">
    <source>
        <dbReference type="EMBL" id="TDY48189.1"/>
    </source>
</evidence>
<dbReference type="Pfam" id="PF00072">
    <property type="entry name" value="Response_reg"/>
    <property type="match status" value="1"/>
</dbReference>
<dbReference type="RefSeq" id="WP_243849572.1">
    <property type="nucleotide sequence ID" value="NZ_JBHLUW010000061.1"/>
</dbReference>
<feature type="modified residue" description="4-aspartylphosphate" evidence="2">
    <location>
        <position position="89"/>
    </location>
</feature>
<dbReference type="InterPro" id="IPR050595">
    <property type="entry name" value="Bact_response_regulator"/>
</dbReference>
<dbReference type="Proteomes" id="UP000295509">
    <property type="component" value="Unassembled WGS sequence"/>
</dbReference>
<evidence type="ECO:0000313" key="5">
    <source>
        <dbReference type="Proteomes" id="UP000295509"/>
    </source>
</evidence>
<gene>
    <name evidence="4" type="ORF">BX592_111124</name>
</gene>
<dbReference type="AlphaFoldDB" id="A0A4V3HEK7"/>
<evidence type="ECO:0000256" key="2">
    <source>
        <dbReference type="PROSITE-ProRule" id="PRU00169"/>
    </source>
</evidence>
<proteinExistence type="predicted"/>
<organism evidence="4 5">
    <name type="scientific">Paraburkholderia rhizosphaerae</name>
    <dbReference type="NCBI Taxonomy" id="480658"/>
    <lineage>
        <taxon>Bacteria</taxon>
        <taxon>Pseudomonadati</taxon>
        <taxon>Pseudomonadota</taxon>
        <taxon>Betaproteobacteria</taxon>
        <taxon>Burkholderiales</taxon>
        <taxon>Burkholderiaceae</taxon>
        <taxon>Paraburkholderia</taxon>
    </lineage>
</organism>
<dbReference type="EMBL" id="SORE01000011">
    <property type="protein sequence ID" value="TDY48189.1"/>
    <property type="molecule type" value="Genomic_DNA"/>
</dbReference>
<sequence>MRQASAEFSALKAVLHMRPFQTARWTPRVLSQRQADCRRRLLVVDDYRPGAEAITASLYLSGYEAQFVLSGMAVIHAINGWTPDIAILDINMPGMDGFEVARQLRRHRQTQHIVIVAFTAQDEYVLRHPVIDRGGSNRIRRRCLRVGAGRQSAQRPAQSVDGLVARPGQGAASAGTGDPSIVPRAGHRTCRRRCGWNAGRKLARGADGGRCRHVAATDAVYGTPDHHYLADDAPSYLGTISFALCAMTAHSLGFVSISLIAGGGRGFIPDMIGYRYWPKVGFDAVLLEGETAGAAHLADCRTVQDVLARDPAWWERNGSQRLMEFDLGEGSPSWEKLLDYLREKELV</sequence>
<dbReference type="PROSITE" id="PS50110">
    <property type="entry name" value="RESPONSE_REGULATORY"/>
    <property type="match status" value="1"/>
</dbReference>
<dbReference type="PANTHER" id="PTHR44591">
    <property type="entry name" value="STRESS RESPONSE REGULATOR PROTEIN 1"/>
    <property type="match status" value="1"/>
</dbReference>
<evidence type="ECO:0000256" key="1">
    <source>
        <dbReference type="ARBA" id="ARBA00022553"/>
    </source>
</evidence>
<keyword evidence="1 2" id="KW-0597">Phosphoprotein</keyword>
<dbReference type="SMART" id="SM00448">
    <property type="entry name" value="REC"/>
    <property type="match status" value="1"/>
</dbReference>
<dbReference type="InterPro" id="IPR001789">
    <property type="entry name" value="Sig_transdc_resp-reg_receiver"/>
</dbReference>
<name>A0A4V3HEK7_9BURK</name>
<dbReference type="Gene3D" id="3.40.50.2300">
    <property type="match status" value="1"/>
</dbReference>
<feature type="domain" description="Response regulatory" evidence="3">
    <location>
        <begin position="40"/>
        <end position="156"/>
    </location>
</feature>
<dbReference type="GO" id="GO:0000160">
    <property type="term" value="P:phosphorelay signal transduction system"/>
    <property type="evidence" value="ECO:0007669"/>
    <property type="project" value="InterPro"/>
</dbReference>
<comment type="caution">
    <text evidence="4">The sequence shown here is derived from an EMBL/GenBank/DDBJ whole genome shotgun (WGS) entry which is preliminary data.</text>
</comment>
<dbReference type="InterPro" id="IPR011006">
    <property type="entry name" value="CheY-like_superfamily"/>
</dbReference>
<dbReference type="SUPFAM" id="SSF52172">
    <property type="entry name" value="CheY-like"/>
    <property type="match status" value="1"/>
</dbReference>
<reference evidence="4 5" key="1">
    <citation type="submission" date="2019-03" db="EMBL/GenBank/DDBJ databases">
        <title>Genomic Encyclopedia of Type Strains, Phase III (KMG-III): the genomes of soil and plant-associated and newly described type strains.</title>
        <authorList>
            <person name="Whitman W."/>
        </authorList>
    </citation>
    <scope>NUCLEOTIDE SEQUENCE [LARGE SCALE GENOMIC DNA]</scope>
    <source>
        <strain evidence="4 5">LMG 29544</strain>
    </source>
</reference>
<protein>
    <submittedName>
        <fullName evidence="4">Response regulator receiver domain-containing protein</fullName>
    </submittedName>
</protein>
<dbReference type="PANTHER" id="PTHR44591:SF3">
    <property type="entry name" value="RESPONSE REGULATORY DOMAIN-CONTAINING PROTEIN"/>
    <property type="match status" value="1"/>
</dbReference>